<dbReference type="GO" id="GO:0000055">
    <property type="term" value="P:ribosomal large subunit export from nucleus"/>
    <property type="evidence" value="ECO:0007669"/>
    <property type="project" value="TreeGrafter"/>
</dbReference>
<feature type="domain" description="Exportin-1/Importin-beta-like" evidence="1">
    <location>
        <begin position="70"/>
        <end position="147"/>
    </location>
</feature>
<dbReference type="InterPro" id="IPR011989">
    <property type="entry name" value="ARM-like"/>
</dbReference>
<evidence type="ECO:0000313" key="2">
    <source>
        <dbReference type="EMBL" id="KAF3965260.1"/>
    </source>
</evidence>
<dbReference type="GO" id="GO:0005049">
    <property type="term" value="F:nuclear export signal receptor activity"/>
    <property type="evidence" value="ECO:0007669"/>
    <property type="project" value="InterPro"/>
</dbReference>
<organism evidence="2 3">
    <name type="scientific">Castanea mollissima</name>
    <name type="common">Chinese chestnut</name>
    <dbReference type="NCBI Taxonomy" id="60419"/>
    <lineage>
        <taxon>Eukaryota</taxon>
        <taxon>Viridiplantae</taxon>
        <taxon>Streptophyta</taxon>
        <taxon>Embryophyta</taxon>
        <taxon>Tracheophyta</taxon>
        <taxon>Spermatophyta</taxon>
        <taxon>Magnoliopsida</taxon>
        <taxon>eudicotyledons</taxon>
        <taxon>Gunneridae</taxon>
        <taxon>Pentapetalae</taxon>
        <taxon>rosids</taxon>
        <taxon>fabids</taxon>
        <taxon>Fagales</taxon>
        <taxon>Fagaceae</taxon>
        <taxon>Castanea</taxon>
    </lineage>
</organism>
<evidence type="ECO:0000259" key="1">
    <source>
        <dbReference type="Pfam" id="PF08389"/>
    </source>
</evidence>
<dbReference type="InterPro" id="IPR016024">
    <property type="entry name" value="ARM-type_fold"/>
</dbReference>
<dbReference type="SUPFAM" id="SSF48371">
    <property type="entry name" value="ARM repeat"/>
    <property type="match status" value="1"/>
</dbReference>
<dbReference type="AlphaFoldDB" id="A0A8J4VPK0"/>
<dbReference type="GO" id="GO:0005737">
    <property type="term" value="C:cytoplasm"/>
    <property type="evidence" value="ECO:0007669"/>
    <property type="project" value="TreeGrafter"/>
</dbReference>
<dbReference type="GO" id="GO:0005634">
    <property type="term" value="C:nucleus"/>
    <property type="evidence" value="ECO:0007669"/>
    <property type="project" value="TreeGrafter"/>
</dbReference>
<sequence>MWRNFRVSEVEGDWAAILVEETKLFTDKRFNRKSMKTTLWNLWNPKRDAKCKKLSDNLLIFACNDRYDMLLSEVAFDFLRGEMTQQKIKDLKQSLNGEFQLIHDFCLRVLSTSQGTELIRATLPTLLALLSWIPLDYIFETPLLSMIETPKISSL</sequence>
<protein>
    <recommendedName>
        <fullName evidence="1">Exportin-1/Importin-beta-like domain-containing protein</fullName>
    </recommendedName>
</protein>
<comment type="caution">
    <text evidence="2">The sequence shown here is derived from an EMBL/GenBank/DDBJ whole genome shotgun (WGS) entry which is preliminary data.</text>
</comment>
<accession>A0A8J4VPK0</accession>
<name>A0A8J4VPK0_9ROSI</name>
<dbReference type="OrthoDB" id="27218at2759"/>
<dbReference type="PANTHER" id="PTHR11223:SF2">
    <property type="entry name" value="EXPORTIN-1"/>
    <property type="match status" value="1"/>
</dbReference>
<dbReference type="GO" id="GO:0000056">
    <property type="term" value="P:ribosomal small subunit export from nucleus"/>
    <property type="evidence" value="ECO:0007669"/>
    <property type="project" value="TreeGrafter"/>
</dbReference>
<dbReference type="Gene3D" id="1.25.10.10">
    <property type="entry name" value="Leucine-rich Repeat Variant"/>
    <property type="match status" value="1"/>
</dbReference>
<dbReference type="GO" id="GO:0006611">
    <property type="term" value="P:protein export from nucleus"/>
    <property type="evidence" value="ECO:0007669"/>
    <property type="project" value="InterPro"/>
</dbReference>
<dbReference type="InterPro" id="IPR013598">
    <property type="entry name" value="Exportin-1/Importin-b-like"/>
</dbReference>
<dbReference type="InterPro" id="IPR045065">
    <property type="entry name" value="XPO1/5"/>
</dbReference>
<reference evidence="2" key="1">
    <citation type="submission" date="2020-03" db="EMBL/GenBank/DDBJ databases">
        <title>Castanea mollissima Vanexum genome sequencing.</title>
        <authorList>
            <person name="Staton M."/>
        </authorList>
    </citation>
    <scope>NUCLEOTIDE SEQUENCE</scope>
    <source>
        <tissue evidence="2">Leaf</tissue>
    </source>
</reference>
<evidence type="ECO:0000313" key="3">
    <source>
        <dbReference type="Proteomes" id="UP000737018"/>
    </source>
</evidence>
<dbReference type="PANTHER" id="PTHR11223">
    <property type="entry name" value="EXPORTIN 1/5"/>
    <property type="match status" value="1"/>
</dbReference>
<dbReference type="Proteomes" id="UP000737018">
    <property type="component" value="Unassembled WGS sequence"/>
</dbReference>
<gene>
    <name evidence="2" type="ORF">CMV_010533</name>
</gene>
<dbReference type="Pfam" id="PF08389">
    <property type="entry name" value="Xpo1"/>
    <property type="match status" value="1"/>
</dbReference>
<proteinExistence type="predicted"/>
<keyword evidence="3" id="KW-1185">Reference proteome</keyword>
<dbReference type="EMBL" id="JRKL02001223">
    <property type="protein sequence ID" value="KAF3965260.1"/>
    <property type="molecule type" value="Genomic_DNA"/>
</dbReference>